<comment type="caution">
    <text evidence="7">The sequence shown here is derived from an EMBL/GenBank/DDBJ whole genome shotgun (WGS) entry which is preliminary data.</text>
</comment>
<dbReference type="SUPFAM" id="SSF47095">
    <property type="entry name" value="HMG-box"/>
    <property type="match status" value="1"/>
</dbReference>
<gene>
    <name evidence="7" type="ORF">PVAP13_5NG423040</name>
</gene>
<dbReference type="Pfam" id="PF00505">
    <property type="entry name" value="HMG_box"/>
    <property type="match status" value="1"/>
</dbReference>
<proteinExistence type="predicted"/>
<reference evidence="7" key="1">
    <citation type="submission" date="2020-05" db="EMBL/GenBank/DDBJ databases">
        <title>WGS assembly of Panicum virgatum.</title>
        <authorList>
            <person name="Lovell J.T."/>
            <person name="Jenkins J."/>
            <person name="Shu S."/>
            <person name="Juenger T.E."/>
            <person name="Schmutz J."/>
        </authorList>
    </citation>
    <scope>NUCLEOTIDE SEQUENCE</scope>
    <source>
        <strain evidence="7">AP13</strain>
    </source>
</reference>
<dbReference type="PANTHER" id="PTHR46261">
    <property type="entry name" value="HIGH MOBILITY GROUP B PROTEIN 4-RELATED"/>
    <property type="match status" value="1"/>
</dbReference>
<evidence type="ECO:0000256" key="1">
    <source>
        <dbReference type="ARBA" id="ARBA00004123"/>
    </source>
</evidence>
<dbReference type="InterPro" id="IPR031061">
    <property type="entry name" value="HMGB_plant"/>
</dbReference>
<evidence type="ECO:0000256" key="2">
    <source>
        <dbReference type="ARBA" id="ARBA00023125"/>
    </source>
</evidence>
<evidence type="ECO:0000259" key="6">
    <source>
        <dbReference type="PROSITE" id="PS50118"/>
    </source>
</evidence>
<dbReference type="Proteomes" id="UP000823388">
    <property type="component" value="Chromosome 5N"/>
</dbReference>
<dbReference type="InterPro" id="IPR036910">
    <property type="entry name" value="HMG_box_dom_sf"/>
</dbReference>
<keyword evidence="8" id="KW-1185">Reference proteome</keyword>
<dbReference type="Gene3D" id="1.10.30.10">
    <property type="entry name" value="High mobility group box domain"/>
    <property type="match status" value="1"/>
</dbReference>
<evidence type="ECO:0000256" key="4">
    <source>
        <dbReference type="PROSITE-ProRule" id="PRU00267"/>
    </source>
</evidence>
<evidence type="ECO:0000313" key="8">
    <source>
        <dbReference type="Proteomes" id="UP000823388"/>
    </source>
</evidence>
<dbReference type="SMART" id="SM00398">
    <property type="entry name" value="HMG"/>
    <property type="match status" value="1"/>
</dbReference>
<name>A0A8T0S0R5_PANVG</name>
<sequence length="196" mass="22309">WPALVTLSGPRDVESSAVRSSSTSRACARFFSLFLPPIWLLHSSGPHSSSSKPRVNPSPGAQRREGCLRGMKTRSQTVWPKPLRTLELEPRPGSHKRRPRPRPKPAGKGDPRAPKKPPSAFFYFMDDFRKTYQQENPSVKSLQEIGKACGEKWNTMAFEEKVKYYDIATEKRAEFEKARIEYNKKKESGELSEESN</sequence>
<feature type="compositionally biased region" description="Basic residues" evidence="5">
    <location>
        <begin position="93"/>
        <end position="105"/>
    </location>
</feature>
<dbReference type="PROSITE" id="PS50118">
    <property type="entry name" value="HMG_BOX_2"/>
    <property type="match status" value="1"/>
</dbReference>
<dbReference type="EMBL" id="CM029046">
    <property type="protein sequence ID" value="KAG2590658.1"/>
    <property type="molecule type" value="Genomic_DNA"/>
</dbReference>
<feature type="region of interest" description="Disordered" evidence="5">
    <location>
        <begin position="44"/>
        <end position="118"/>
    </location>
</feature>
<dbReference type="GO" id="GO:0005634">
    <property type="term" value="C:nucleus"/>
    <property type="evidence" value="ECO:0007669"/>
    <property type="project" value="UniProtKB-SubCell"/>
</dbReference>
<protein>
    <recommendedName>
        <fullName evidence="6">HMG box domain-containing protein</fullName>
    </recommendedName>
</protein>
<dbReference type="InterPro" id="IPR009071">
    <property type="entry name" value="HMG_box_dom"/>
</dbReference>
<feature type="DNA-binding region" description="HMG box" evidence="4">
    <location>
        <begin position="114"/>
        <end position="183"/>
    </location>
</feature>
<keyword evidence="2 4" id="KW-0238">DNA-binding</keyword>
<feature type="domain" description="HMG box" evidence="6">
    <location>
        <begin position="114"/>
        <end position="183"/>
    </location>
</feature>
<evidence type="ECO:0000256" key="3">
    <source>
        <dbReference type="ARBA" id="ARBA00023242"/>
    </source>
</evidence>
<dbReference type="AlphaFoldDB" id="A0A8T0S0R5"/>
<evidence type="ECO:0000313" key="7">
    <source>
        <dbReference type="EMBL" id="KAG2590658.1"/>
    </source>
</evidence>
<dbReference type="PANTHER" id="PTHR46261:SF12">
    <property type="entry name" value="HIGH MOBILITY GROUP B PROTEIN 14"/>
    <property type="match status" value="1"/>
</dbReference>
<dbReference type="GO" id="GO:0003677">
    <property type="term" value="F:DNA binding"/>
    <property type="evidence" value="ECO:0007669"/>
    <property type="project" value="UniProtKB-UniRule"/>
</dbReference>
<accession>A0A8T0S0R5</accession>
<evidence type="ECO:0000256" key="5">
    <source>
        <dbReference type="SAM" id="MobiDB-lite"/>
    </source>
</evidence>
<keyword evidence="3 4" id="KW-0539">Nucleus</keyword>
<organism evidence="7 8">
    <name type="scientific">Panicum virgatum</name>
    <name type="common">Blackwell switchgrass</name>
    <dbReference type="NCBI Taxonomy" id="38727"/>
    <lineage>
        <taxon>Eukaryota</taxon>
        <taxon>Viridiplantae</taxon>
        <taxon>Streptophyta</taxon>
        <taxon>Embryophyta</taxon>
        <taxon>Tracheophyta</taxon>
        <taxon>Spermatophyta</taxon>
        <taxon>Magnoliopsida</taxon>
        <taxon>Liliopsida</taxon>
        <taxon>Poales</taxon>
        <taxon>Poaceae</taxon>
        <taxon>PACMAD clade</taxon>
        <taxon>Panicoideae</taxon>
        <taxon>Panicodae</taxon>
        <taxon>Paniceae</taxon>
        <taxon>Panicinae</taxon>
        <taxon>Panicum</taxon>
        <taxon>Panicum sect. Hiantes</taxon>
    </lineage>
</organism>
<feature type="non-terminal residue" evidence="7">
    <location>
        <position position="1"/>
    </location>
</feature>
<dbReference type="CDD" id="cd22005">
    <property type="entry name" value="HMG-box_AtHMGB1-like"/>
    <property type="match status" value="1"/>
</dbReference>
<comment type="subcellular location">
    <subcellularLocation>
        <location evidence="1">Nucleus</location>
    </subcellularLocation>
</comment>